<reference evidence="11" key="1">
    <citation type="submission" date="2020-03" db="EMBL/GenBank/DDBJ databases">
        <title>Spirochaetal bacteria isolated from arthropods constitute a novel genus Entomospira genus novum within the order Spirochaetales.</title>
        <authorList>
            <person name="Grana-Miraglia L."/>
            <person name="Sikutova S."/>
            <person name="Fingerle V."/>
            <person name="Sing A."/>
            <person name="Castillo-Ramirez S."/>
            <person name="Margos G."/>
            <person name="Rudolf I."/>
        </authorList>
    </citation>
    <scope>NUCLEOTIDE SEQUENCE</scope>
    <source>
        <strain evidence="11">BR208</strain>
    </source>
</reference>
<dbReference type="GO" id="GO:0005737">
    <property type="term" value="C:cytoplasm"/>
    <property type="evidence" value="ECO:0007669"/>
    <property type="project" value="UniProtKB-SubCell"/>
</dbReference>
<evidence type="ECO:0000256" key="6">
    <source>
        <dbReference type="ARBA" id="ARBA00022840"/>
    </source>
</evidence>
<dbReference type="PANTHER" id="PTHR37940:SF1">
    <property type="entry name" value="LYSINE--TRNA LIGASE"/>
    <property type="match status" value="1"/>
</dbReference>
<comment type="caution">
    <text evidence="10">Lacks conserved residue(s) required for the propagation of feature annotation.</text>
</comment>
<organism evidence="11 12">
    <name type="scientific">Entomospira nematocerorum</name>
    <dbReference type="NCBI Taxonomy" id="2719987"/>
    <lineage>
        <taxon>Bacteria</taxon>
        <taxon>Pseudomonadati</taxon>
        <taxon>Spirochaetota</taxon>
        <taxon>Spirochaetia</taxon>
        <taxon>Spirochaetales</taxon>
        <taxon>Spirochaetaceae</taxon>
        <taxon>Entomospira</taxon>
    </lineage>
</organism>
<evidence type="ECO:0000313" key="12">
    <source>
        <dbReference type="Proteomes" id="UP000752013"/>
    </source>
</evidence>
<comment type="similarity">
    <text evidence="2 10">Belongs to the class-I aminoacyl-tRNA synthetase family.</text>
</comment>
<feature type="short sequence motif" description="'KMSKS' region" evidence="10">
    <location>
        <begin position="288"/>
        <end position="292"/>
    </location>
</feature>
<keyword evidence="3 10" id="KW-0963">Cytoplasm</keyword>
<dbReference type="Gene3D" id="1.10.10.770">
    <property type="match status" value="1"/>
</dbReference>
<dbReference type="InterPro" id="IPR020751">
    <property type="entry name" value="aa-tRNA-synth_I_codon-bd_sub2"/>
</dbReference>
<evidence type="ECO:0000256" key="8">
    <source>
        <dbReference type="ARBA" id="ARBA00023146"/>
    </source>
</evidence>
<protein>
    <recommendedName>
        <fullName evidence="10">Lysine--tRNA ligase</fullName>
        <ecNumber evidence="10">6.1.1.6</ecNumber>
    </recommendedName>
    <alternativeName>
        <fullName evidence="10">Lysyl-tRNA synthetase</fullName>
        <shortName evidence="10">LysRS</shortName>
    </alternativeName>
</protein>
<keyword evidence="4 10" id="KW-0436">Ligase</keyword>
<dbReference type="PROSITE" id="PS00178">
    <property type="entry name" value="AA_TRNA_LIGASE_I"/>
    <property type="match status" value="1"/>
</dbReference>
<evidence type="ECO:0000256" key="4">
    <source>
        <dbReference type="ARBA" id="ARBA00022598"/>
    </source>
</evidence>
<dbReference type="InterPro" id="IPR042078">
    <property type="entry name" value="Lys-tRNA-ligase_SC_fold"/>
</dbReference>
<evidence type="ECO:0000256" key="2">
    <source>
        <dbReference type="ARBA" id="ARBA00005594"/>
    </source>
</evidence>
<dbReference type="Proteomes" id="UP000752013">
    <property type="component" value="Unassembled WGS sequence"/>
</dbReference>
<dbReference type="GO" id="GO:0005524">
    <property type="term" value="F:ATP binding"/>
    <property type="evidence" value="ECO:0007669"/>
    <property type="project" value="UniProtKB-UniRule"/>
</dbReference>
<dbReference type="EC" id="6.1.1.6" evidence="10"/>
<dbReference type="SUPFAM" id="SSF48163">
    <property type="entry name" value="An anticodon-binding domain of class I aminoacyl-tRNA synthetases"/>
    <property type="match status" value="1"/>
</dbReference>
<dbReference type="InterPro" id="IPR008925">
    <property type="entry name" value="aa_tRNA-synth_I_cd-bd_sf"/>
</dbReference>
<comment type="subcellular location">
    <subcellularLocation>
        <location evidence="1 10">Cytoplasm</location>
    </subcellularLocation>
</comment>
<comment type="catalytic activity">
    <reaction evidence="9 10">
        <text>tRNA(Lys) + L-lysine + ATP = L-lysyl-tRNA(Lys) + AMP + diphosphate</text>
        <dbReference type="Rhea" id="RHEA:20792"/>
        <dbReference type="Rhea" id="RHEA-COMP:9696"/>
        <dbReference type="Rhea" id="RHEA-COMP:9697"/>
        <dbReference type="ChEBI" id="CHEBI:30616"/>
        <dbReference type="ChEBI" id="CHEBI:32551"/>
        <dbReference type="ChEBI" id="CHEBI:33019"/>
        <dbReference type="ChEBI" id="CHEBI:78442"/>
        <dbReference type="ChEBI" id="CHEBI:78529"/>
        <dbReference type="ChEBI" id="CHEBI:456215"/>
        <dbReference type="EC" id="6.1.1.6"/>
    </reaction>
</comment>
<dbReference type="RefSeq" id="WP_167704101.1">
    <property type="nucleotide sequence ID" value="NZ_CP118168.1"/>
</dbReference>
<dbReference type="EMBL" id="JAATLK010000001">
    <property type="protein sequence ID" value="NIZ46988.1"/>
    <property type="molecule type" value="Genomic_DNA"/>
</dbReference>
<dbReference type="GO" id="GO:0004824">
    <property type="term" value="F:lysine-tRNA ligase activity"/>
    <property type="evidence" value="ECO:0007669"/>
    <property type="project" value="UniProtKB-UniRule"/>
</dbReference>
<evidence type="ECO:0000313" key="11">
    <source>
        <dbReference type="EMBL" id="NIZ46988.1"/>
    </source>
</evidence>
<dbReference type="Pfam" id="PF01921">
    <property type="entry name" value="tRNA-synt_1f"/>
    <property type="match status" value="1"/>
</dbReference>
<dbReference type="HAMAP" id="MF_00177">
    <property type="entry name" value="Lys_tRNA_synth_class1"/>
    <property type="match status" value="1"/>
</dbReference>
<keyword evidence="8 10" id="KW-0030">Aminoacyl-tRNA synthetase</keyword>
<dbReference type="NCBIfam" id="TIGR00467">
    <property type="entry name" value="lysS_arch"/>
    <property type="match status" value="1"/>
</dbReference>
<keyword evidence="6 10" id="KW-0067">ATP-binding</keyword>
<dbReference type="InterPro" id="IPR014729">
    <property type="entry name" value="Rossmann-like_a/b/a_fold"/>
</dbReference>
<dbReference type="GO" id="GO:0006430">
    <property type="term" value="P:lysyl-tRNA aminoacylation"/>
    <property type="evidence" value="ECO:0007669"/>
    <property type="project" value="UniProtKB-UniRule"/>
</dbReference>
<evidence type="ECO:0000256" key="5">
    <source>
        <dbReference type="ARBA" id="ARBA00022741"/>
    </source>
</evidence>
<name>A0A968GCN1_9SPIO</name>
<dbReference type="AlphaFoldDB" id="A0A968GCN1"/>
<dbReference type="InterPro" id="IPR001412">
    <property type="entry name" value="aa-tRNA-synth_I_CS"/>
</dbReference>
<evidence type="ECO:0000256" key="1">
    <source>
        <dbReference type="ARBA" id="ARBA00004496"/>
    </source>
</evidence>
<proteinExistence type="inferred from homology"/>
<sequence>MTKEERNIAGHWADIWADRVVRERGEKPLYTCASGVTPSGVVHIGNFREIISTELVYRALRDNQYDARFIYSWDNYDVFRKVPKNMPKQELLAQYLRHPIDAVPDVYGKYESYARANESYVEQLLPTVGIHPTYIYQSERYRNHVYVEGMKQALQARELIRAHLNQHRTTPLDEAWYPISVFCEACHRDETIIESYDDDYTLQYRCEHCGHHVSTDMRNSSAVKLPWRVDWPMRWAYEQVDFEPAGKDHHSEGGSFDTARLTSQEVYNWPAPTTFMYEFVSIKGGTGKISSSGGEVIDLSDCLQIYQPEIVRYLFAGTRTNAAFAISFDLDVIKIYEDYDRCERNYYEHKPASIDDKKFKKWAKEARIYELSQLQTIDPTMPYQIPFRHLTTLLQIHEGNIEKTLAHFPDLKESQKEKAHIRAQCAWNWIQTCAPDEFKFSLRLNQPPLKLSMIEENIIHQLKAIIPALKQDDEENFGIKLYDIAKNLEIETSTMFTTIYNVLLGQNKGPRLLNFLFILGEDKLQDLLKEY</sequence>
<dbReference type="Gene3D" id="1.10.10.350">
    <property type="match status" value="1"/>
</dbReference>
<dbReference type="PANTHER" id="PTHR37940">
    <property type="entry name" value="LYSINE--TRNA LIGASE"/>
    <property type="match status" value="1"/>
</dbReference>
<dbReference type="InterPro" id="IPR002904">
    <property type="entry name" value="Lys-tRNA-ligase"/>
</dbReference>
<gene>
    <name evidence="10" type="primary">lysS</name>
    <name evidence="11" type="ORF">HCT46_03550</name>
</gene>
<dbReference type="SUPFAM" id="SSF52374">
    <property type="entry name" value="Nucleotidylyl transferase"/>
    <property type="match status" value="1"/>
</dbReference>
<evidence type="ECO:0000256" key="10">
    <source>
        <dbReference type="HAMAP-Rule" id="MF_00177"/>
    </source>
</evidence>
<dbReference type="Gene3D" id="3.40.50.620">
    <property type="entry name" value="HUPs"/>
    <property type="match status" value="1"/>
</dbReference>
<keyword evidence="5 10" id="KW-0547">Nucleotide-binding</keyword>
<comment type="caution">
    <text evidence="11">The sequence shown here is derived from an EMBL/GenBank/DDBJ whole genome shotgun (WGS) entry which is preliminary data.</text>
</comment>
<evidence type="ECO:0000256" key="9">
    <source>
        <dbReference type="ARBA" id="ARBA00048573"/>
    </source>
</evidence>
<dbReference type="GO" id="GO:0000049">
    <property type="term" value="F:tRNA binding"/>
    <property type="evidence" value="ECO:0007669"/>
    <property type="project" value="InterPro"/>
</dbReference>
<keyword evidence="12" id="KW-1185">Reference proteome</keyword>
<evidence type="ECO:0000256" key="3">
    <source>
        <dbReference type="ARBA" id="ARBA00022490"/>
    </source>
</evidence>
<evidence type="ECO:0000256" key="7">
    <source>
        <dbReference type="ARBA" id="ARBA00022917"/>
    </source>
</evidence>
<feature type="short sequence motif" description="'HIGH' region" evidence="10">
    <location>
        <begin position="38"/>
        <end position="46"/>
    </location>
</feature>
<accession>A0A968GCN1</accession>
<dbReference type="Gene3D" id="6.10.20.10">
    <property type="entry name" value="Lysine tRNA ligase, stem contact fold domain"/>
    <property type="match status" value="1"/>
</dbReference>
<keyword evidence="7 10" id="KW-0648">Protein biosynthesis</keyword>